<dbReference type="Proteomes" id="UP000824469">
    <property type="component" value="Unassembled WGS sequence"/>
</dbReference>
<dbReference type="PANTHER" id="PTHR33237">
    <property type="entry name" value="F2P16.13 PROTEIN-RELATED"/>
    <property type="match status" value="1"/>
</dbReference>
<proteinExistence type="predicted"/>
<reference evidence="2 3" key="1">
    <citation type="journal article" date="2021" name="Nat. Plants">
        <title>The Taxus genome provides insights into paclitaxel biosynthesis.</title>
        <authorList>
            <person name="Xiong X."/>
            <person name="Gou J."/>
            <person name="Liao Q."/>
            <person name="Li Y."/>
            <person name="Zhou Q."/>
            <person name="Bi G."/>
            <person name="Li C."/>
            <person name="Du R."/>
            <person name="Wang X."/>
            <person name="Sun T."/>
            <person name="Guo L."/>
            <person name="Liang H."/>
            <person name="Lu P."/>
            <person name="Wu Y."/>
            <person name="Zhang Z."/>
            <person name="Ro D.K."/>
            <person name="Shang Y."/>
            <person name="Huang S."/>
            <person name="Yan J."/>
        </authorList>
    </citation>
    <scope>NUCLEOTIDE SEQUENCE [LARGE SCALE GENOMIC DNA]</scope>
    <source>
        <strain evidence="2">Ta-2019</strain>
    </source>
</reference>
<comment type="caution">
    <text evidence="2">The sequence shown here is derived from an EMBL/GenBank/DDBJ whole genome shotgun (WGS) entry which is preliminary data.</text>
</comment>
<evidence type="ECO:0000313" key="3">
    <source>
        <dbReference type="Proteomes" id="UP000824469"/>
    </source>
</evidence>
<feature type="non-terminal residue" evidence="2">
    <location>
        <position position="147"/>
    </location>
</feature>
<name>A0AA38FLG9_TAXCH</name>
<feature type="chain" id="PRO_5041360946" evidence="1">
    <location>
        <begin position="20"/>
        <end position="147"/>
    </location>
</feature>
<dbReference type="PANTHER" id="PTHR33237:SF21">
    <property type="entry name" value="TRANSMEMBRANE PROTEIN"/>
    <property type="match status" value="1"/>
</dbReference>
<protein>
    <submittedName>
        <fullName evidence="2">Uncharacterized protein</fullName>
    </submittedName>
</protein>
<feature type="signal peptide" evidence="1">
    <location>
        <begin position="1"/>
        <end position="19"/>
    </location>
</feature>
<accession>A0AA38FLG9</accession>
<dbReference type="AlphaFoldDB" id="A0AA38FLG9"/>
<dbReference type="EMBL" id="JAHRHJ020000008">
    <property type="protein sequence ID" value="KAH9306422.1"/>
    <property type="molecule type" value="Genomic_DNA"/>
</dbReference>
<keyword evidence="3" id="KW-1185">Reference proteome</keyword>
<evidence type="ECO:0000313" key="2">
    <source>
        <dbReference type="EMBL" id="KAH9306422.1"/>
    </source>
</evidence>
<sequence>MARWIRGLAAASCMSCAAAEGFLAVAICVLAAVTVAAALCVRSSRDEDETRAGCFRNLKSAPRSGGRALMNTLSSKKLLFSKKWGRSEEDELEAYDRAAMEDGDFLWQKSILMGERCQPLNFSGLIVYDHRGNRLPEFPTRSPIFNL</sequence>
<gene>
    <name evidence="2" type="ORF">KI387_010826</name>
</gene>
<dbReference type="OMA" id="CAIHLHF"/>
<evidence type="ECO:0000256" key="1">
    <source>
        <dbReference type="SAM" id="SignalP"/>
    </source>
</evidence>
<keyword evidence="1" id="KW-0732">Signal</keyword>
<organism evidence="2 3">
    <name type="scientific">Taxus chinensis</name>
    <name type="common">Chinese yew</name>
    <name type="synonym">Taxus wallichiana var. chinensis</name>
    <dbReference type="NCBI Taxonomy" id="29808"/>
    <lineage>
        <taxon>Eukaryota</taxon>
        <taxon>Viridiplantae</taxon>
        <taxon>Streptophyta</taxon>
        <taxon>Embryophyta</taxon>
        <taxon>Tracheophyta</taxon>
        <taxon>Spermatophyta</taxon>
        <taxon>Pinopsida</taxon>
        <taxon>Pinidae</taxon>
        <taxon>Conifers II</taxon>
        <taxon>Cupressales</taxon>
        <taxon>Taxaceae</taxon>
        <taxon>Taxus</taxon>
    </lineage>
</organism>